<protein>
    <submittedName>
        <fullName evidence="2">Uncharacterized protein</fullName>
    </submittedName>
</protein>
<name>A0A2W1NTG0_PAEXE</name>
<evidence type="ECO:0000313" key="2">
    <source>
        <dbReference type="EMBL" id="PZE21973.1"/>
    </source>
</evidence>
<proteinExistence type="predicted"/>
<dbReference type="Proteomes" id="UP000214746">
    <property type="component" value="Unassembled WGS sequence"/>
</dbReference>
<feature type="compositionally biased region" description="Polar residues" evidence="1">
    <location>
        <begin position="50"/>
        <end position="78"/>
    </location>
</feature>
<feature type="region of interest" description="Disordered" evidence="1">
    <location>
        <begin position="50"/>
        <end position="87"/>
    </location>
</feature>
<dbReference type="RefSeq" id="WP_089199116.1">
    <property type="nucleotide sequence ID" value="NZ_NHRJ02000002.1"/>
</dbReference>
<gene>
    <name evidence="2" type="ORF">CBW46_006125</name>
</gene>
<dbReference type="EMBL" id="NHRJ02000002">
    <property type="protein sequence ID" value="PZE21973.1"/>
    <property type="molecule type" value="Genomic_DNA"/>
</dbReference>
<dbReference type="OrthoDB" id="2614893at2"/>
<keyword evidence="3" id="KW-1185">Reference proteome</keyword>
<dbReference type="AlphaFoldDB" id="A0A2W1NTG0"/>
<comment type="caution">
    <text evidence="2">The sequence shown here is derived from an EMBL/GenBank/DDBJ whole genome shotgun (WGS) entry which is preliminary data.</text>
</comment>
<reference evidence="2" key="1">
    <citation type="submission" date="2018-06" db="EMBL/GenBank/DDBJ databases">
        <title>Paenibacillus xerothermodurans sp. nov. an extremely dry heat resistant spore forming bacterium isolated from the soil of Cape Canaveral, Florida.</title>
        <authorList>
            <person name="Seuylemezian A."/>
            <person name="Kaur N."/>
            <person name="Patil P."/>
            <person name="Patil P."/>
            <person name="Mayilraj S."/>
            <person name="Vaishampayan P."/>
        </authorList>
    </citation>
    <scope>NUCLEOTIDE SEQUENCE [LARGE SCALE GENOMIC DNA]</scope>
    <source>
        <strain evidence="2">ATCC 27380</strain>
    </source>
</reference>
<evidence type="ECO:0000313" key="3">
    <source>
        <dbReference type="Proteomes" id="UP000214746"/>
    </source>
</evidence>
<organism evidence="2 3">
    <name type="scientific">Paenibacillus xerothermodurans</name>
    <dbReference type="NCBI Taxonomy" id="1977292"/>
    <lineage>
        <taxon>Bacteria</taxon>
        <taxon>Bacillati</taxon>
        <taxon>Bacillota</taxon>
        <taxon>Bacilli</taxon>
        <taxon>Bacillales</taxon>
        <taxon>Paenibacillaceae</taxon>
        <taxon>Paenibacillus</taxon>
    </lineage>
</organism>
<sequence length="123" mass="13236">MRLGAFLFGGLLGAAAVIYLNNKNRSMILEMMSSNNQSLGGMMNKAQNNIADTMGNNNQTMTAGSSAAATDNIATTGKKNQKGASLERVEDIVRENPELKVTVGEILAKNNQKKEVQEILQPH</sequence>
<accession>A0A2W1NTG0</accession>
<evidence type="ECO:0000256" key="1">
    <source>
        <dbReference type="SAM" id="MobiDB-lite"/>
    </source>
</evidence>